<gene>
    <name evidence="1" type="ORF">DILT_LOCUS3950</name>
</gene>
<protein>
    <submittedName>
        <fullName evidence="1">Uncharacterized protein</fullName>
    </submittedName>
</protein>
<dbReference type="EMBL" id="UYRU01044560">
    <property type="protein sequence ID" value="VDK86955.1"/>
    <property type="molecule type" value="Genomic_DNA"/>
</dbReference>
<keyword evidence="2" id="KW-1185">Reference proteome</keyword>
<reference evidence="1 2" key="1">
    <citation type="submission" date="2018-11" db="EMBL/GenBank/DDBJ databases">
        <authorList>
            <consortium name="Pathogen Informatics"/>
        </authorList>
    </citation>
    <scope>NUCLEOTIDE SEQUENCE [LARGE SCALE GENOMIC DNA]</scope>
</reference>
<dbReference type="Proteomes" id="UP000281553">
    <property type="component" value="Unassembled WGS sequence"/>
</dbReference>
<name>A0A3P6TZD1_DIBLA</name>
<evidence type="ECO:0000313" key="2">
    <source>
        <dbReference type="Proteomes" id="UP000281553"/>
    </source>
</evidence>
<proteinExistence type="predicted"/>
<dbReference type="OrthoDB" id="10067079at2759"/>
<accession>A0A3P6TZD1</accession>
<organism evidence="1 2">
    <name type="scientific">Dibothriocephalus latus</name>
    <name type="common">Fish tapeworm</name>
    <name type="synonym">Diphyllobothrium latum</name>
    <dbReference type="NCBI Taxonomy" id="60516"/>
    <lineage>
        <taxon>Eukaryota</taxon>
        <taxon>Metazoa</taxon>
        <taxon>Spiralia</taxon>
        <taxon>Lophotrochozoa</taxon>
        <taxon>Platyhelminthes</taxon>
        <taxon>Cestoda</taxon>
        <taxon>Eucestoda</taxon>
        <taxon>Diphyllobothriidea</taxon>
        <taxon>Diphyllobothriidae</taxon>
        <taxon>Dibothriocephalus</taxon>
    </lineage>
</organism>
<sequence length="104" mass="12295">MFHWCFGYEYIIWSFGYCRLVNFCRDSRLFAVMAAKSASEAEEDDKPKVNPYKLGTYDLVRLRINRLMEHPEVPVVIPESTRNIQPKGPPEFVRNVWGKFFVFV</sequence>
<evidence type="ECO:0000313" key="1">
    <source>
        <dbReference type="EMBL" id="VDK86955.1"/>
    </source>
</evidence>
<dbReference type="AlphaFoldDB" id="A0A3P6TZD1"/>